<dbReference type="KEGG" id="cci:CC1G_05328"/>
<dbReference type="InParanoid" id="A8NPP2"/>
<keyword evidence="2" id="KW-1185">Reference proteome</keyword>
<comment type="caution">
    <text evidence="1">The sequence shown here is derived from an EMBL/GenBank/DDBJ whole genome shotgun (WGS) entry which is preliminary data.</text>
</comment>
<evidence type="ECO:0000313" key="2">
    <source>
        <dbReference type="Proteomes" id="UP000001861"/>
    </source>
</evidence>
<dbReference type="AlphaFoldDB" id="A8NPP2"/>
<evidence type="ECO:0000313" key="1">
    <source>
        <dbReference type="EMBL" id="EAU86334.1"/>
    </source>
</evidence>
<dbReference type="VEuPathDB" id="FungiDB:CC1G_05328"/>
<protein>
    <submittedName>
        <fullName evidence="1">Uncharacterized protein</fullName>
    </submittedName>
</protein>
<dbReference type="Proteomes" id="UP000001861">
    <property type="component" value="Unassembled WGS sequence"/>
</dbReference>
<organism evidence="1 2">
    <name type="scientific">Coprinopsis cinerea (strain Okayama-7 / 130 / ATCC MYA-4618 / FGSC 9003)</name>
    <name type="common">Inky cap fungus</name>
    <name type="synonym">Hormographiella aspergillata</name>
    <dbReference type="NCBI Taxonomy" id="240176"/>
    <lineage>
        <taxon>Eukaryota</taxon>
        <taxon>Fungi</taxon>
        <taxon>Dikarya</taxon>
        <taxon>Basidiomycota</taxon>
        <taxon>Agaricomycotina</taxon>
        <taxon>Agaricomycetes</taxon>
        <taxon>Agaricomycetidae</taxon>
        <taxon>Agaricales</taxon>
        <taxon>Agaricineae</taxon>
        <taxon>Psathyrellaceae</taxon>
        <taxon>Coprinopsis</taxon>
    </lineage>
</organism>
<dbReference type="EMBL" id="AACS02000008">
    <property type="protein sequence ID" value="EAU86334.1"/>
    <property type="molecule type" value="Genomic_DNA"/>
</dbReference>
<accession>A8NPP2</accession>
<dbReference type="RefSeq" id="XP_001835366.1">
    <property type="nucleotide sequence ID" value="XM_001835314.1"/>
</dbReference>
<proteinExistence type="predicted"/>
<gene>
    <name evidence="1" type="ORF">CC1G_05328</name>
</gene>
<name>A8NPP2_COPC7</name>
<dbReference type="GeneID" id="6011896"/>
<reference evidence="1 2" key="1">
    <citation type="journal article" date="2010" name="Proc. Natl. Acad. Sci. U.S.A.">
        <title>Insights into evolution of multicellular fungi from the assembled chromosomes of the mushroom Coprinopsis cinerea (Coprinus cinereus).</title>
        <authorList>
            <person name="Stajich J.E."/>
            <person name="Wilke S.K."/>
            <person name="Ahren D."/>
            <person name="Au C.H."/>
            <person name="Birren B.W."/>
            <person name="Borodovsky M."/>
            <person name="Burns C."/>
            <person name="Canback B."/>
            <person name="Casselton L.A."/>
            <person name="Cheng C.K."/>
            <person name="Deng J."/>
            <person name="Dietrich F.S."/>
            <person name="Fargo D.C."/>
            <person name="Farman M.L."/>
            <person name="Gathman A.C."/>
            <person name="Goldberg J."/>
            <person name="Guigo R."/>
            <person name="Hoegger P.J."/>
            <person name="Hooker J.B."/>
            <person name="Huggins A."/>
            <person name="James T.Y."/>
            <person name="Kamada T."/>
            <person name="Kilaru S."/>
            <person name="Kodira C."/>
            <person name="Kues U."/>
            <person name="Kupfer D."/>
            <person name="Kwan H.S."/>
            <person name="Lomsadze A."/>
            <person name="Li W."/>
            <person name="Lilly W.W."/>
            <person name="Ma L.J."/>
            <person name="Mackey A.J."/>
            <person name="Manning G."/>
            <person name="Martin F."/>
            <person name="Muraguchi H."/>
            <person name="Natvig D.O."/>
            <person name="Palmerini H."/>
            <person name="Ramesh M.A."/>
            <person name="Rehmeyer C.J."/>
            <person name="Roe B.A."/>
            <person name="Shenoy N."/>
            <person name="Stanke M."/>
            <person name="Ter-Hovhannisyan V."/>
            <person name="Tunlid A."/>
            <person name="Velagapudi R."/>
            <person name="Vision T.J."/>
            <person name="Zeng Q."/>
            <person name="Zolan M.E."/>
            <person name="Pukkila P.J."/>
        </authorList>
    </citation>
    <scope>NUCLEOTIDE SEQUENCE [LARGE SCALE GENOMIC DNA]</scope>
    <source>
        <strain evidence="2">Okayama-7 / 130 / ATCC MYA-4618 / FGSC 9003</strain>
    </source>
</reference>
<sequence>MRLYYALSIFSAVISASESRAVEAIAPGINTGTAPIPADRLAVDDISLAATCSGTAPFNSPDATTLADFLLFQPETTVAALPRLSIAWISLGTAKICISNLGFQSINITYTEIGTGVQSIVDTCCLTPTCVGGTETGLAVGETTPRIPLRLKAASQQC</sequence>